<sequence>MAPRGGYGERNGMEVEWKRKLSGDQTQHEEFTEEAILGHDCPRLPASNSKARQGKARQDKTRGRCWIRYGLRLALAPEHPIYDPIFSFYSAVSQLSGDLEHGATTLSEVQLHVYLAWLHSEAHRHKQYNPRPCDLLKVKASFTYCFLDIGLPTSCARLELRPYIKKKVDPRC</sequence>
<gene>
    <name evidence="1" type="ORF">CEP51_008296</name>
</gene>
<protein>
    <submittedName>
        <fullName evidence="1">Uncharacterized protein</fullName>
    </submittedName>
</protein>
<dbReference type="Proteomes" id="UP000287972">
    <property type="component" value="Unassembled WGS sequence"/>
</dbReference>
<accession>A0A428RLD6</accession>
<organism evidence="1 2">
    <name type="scientific">Fusarium floridanum</name>
    <dbReference type="NCBI Taxonomy" id="1325733"/>
    <lineage>
        <taxon>Eukaryota</taxon>
        <taxon>Fungi</taxon>
        <taxon>Dikarya</taxon>
        <taxon>Ascomycota</taxon>
        <taxon>Pezizomycotina</taxon>
        <taxon>Sordariomycetes</taxon>
        <taxon>Hypocreomycetidae</taxon>
        <taxon>Hypocreales</taxon>
        <taxon>Nectriaceae</taxon>
        <taxon>Fusarium</taxon>
        <taxon>Fusarium solani species complex</taxon>
    </lineage>
</organism>
<proteinExistence type="predicted"/>
<comment type="caution">
    <text evidence="1">The sequence shown here is derived from an EMBL/GenBank/DDBJ whole genome shotgun (WGS) entry which is preliminary data.</text>
</comment>
<evidence type="ECO:0000313" key="1">
    <source>
        <dbReference type="EMBL" id="RSL78337.1"/>
    </source>
</evidence>
<dbReference type="EMBL" id="NKCL01000212">
    <property type="protein sequence ID" value="RSL78337.1"/>
    <property type="molecule type" value="Genomic_DNA"/>
</dbReference>
<reference evidence="1 2" key="1">
    <citation type="submission" date="2017-06" db="EMBL/GenBank/DDBJ databases">
        <title>Comparative genomic analysis of Ambrosia Fusariam Clade fungi.</title>
        <authorList>
            <person name="Stajich J.E."/>
            <person name="Carrillo J."/>
            <person name="Kijimoto T."/>
            <person name="Eskalen A."/>
            <person name="O'Donnell K."/>
            <person name="Kasson M."/>
        </authorList>
    </citation>
    <scope>NUCLEOTIDE SEQUENCE [LARGE SCALE GENOMIC DNA]</scope>
    <source>
        <strain evidence="1 2">NRRL62606</strain>
    </source>
</reference>
<dbReference type="AlphaFoldDB" id="A0A428RLD6"/>
<keyword evidence="2" id="KW-1185">Reference proteome</keyword>
<name>A0A428RLD6_9HYPO</name>
<evidence type="ECO:0000313" key="2">
    <source>
        <dbReference type="Proteomes" id="UP000287972"/>
    </source>
</evidence>